<dbReference type="Gene3D" id="3.40.50.20">
    <property type="match status" value="1"/>
</dbReference>
<sequence length="402" mass="43147">MILVLVSPRQRGLDLSEVEGCVVLTGGQVPDGADTVVTVADYRTETLVEAGLELAKQYEIERVVSFAEADVLAAAELRERLGLPGQRPDSAIAYRDKALMRGHTKAAGLPGPAHQTVESIEGVQEFVAQYGFPAVLKPRSASGSVGVHILRSAADLAEIEGDLTDHVVEQFVPGEVVHVDGLLVGGRPVFALPAAYTDLACLAHWADSGSGSLLLTAEHPWHGPLTEELWQVVEALPPAEDLLLHAEFFVAEGQRPVLCEIASRLPGHPIPPMINRALGLDLRQTWLRVAAGLPVDVDQIARAAAESGPVANFGLPPRLGRLTEVPASAAPEWVHDLAVLAQPGEVWDQARYQARKSGDFVLTWTVTAPDEQVLRQRVQESADLLDGLVRWQPEPVPIGGAR</sequence>
<evidence type="ECO:0000259" key="5">
    <source>
        <dbReference type="PROSITE" id="PS50975"/>
    </source>
</evidence>
<dbReference type="InterPro" id="IPR052032">
    <property type="entry name" value="ATP-dep_AA_Ligase"/>
</dbReference>
<evidence type="ECO:0000313" key="6">
    <source>
        <dbReference type="EMBL" id="MBA8924605.1"/>
    </source>
</evidence>
<dbReference type="Proteomes" id="UP000517916">
    <property type="component" value="Unassembled WGS sequence"/>
</dbReference>
<protein>
    <recommendedName>
        <fullName evidence="5">ATP-grasp domain-containing protein</fullName>
    </recommendedName>
</protein>
<evidence type="ECO:0000313" key="7">
    <source>
        <dbReference type="Proteomes" id="UP000517916"/>
    </source>
</evidence>
<dbReference type="SUPFAM" id="SSF56059">
    <property type="entry name" value="Glutathione synthetase ATP-binding domain-like"/>
    <property type="match status" value="1"/>
</dbReference>
<evidence type="ECO:0000256" key="2">
    <source>
        <dbReference type="ARBA" id="ARBA00022741"/>
    </source>
</evidence>
<reference evidence="6 7" key="1">
    <citation type="submission" date="2020-08" db="EMBL/GenBank/DDBJ databases">
        <title>Genomic Encyclopedia of Archaeal and Bacterial Type Strains, Phase II (KMG-II): from individual species to whole genera.</title>
        <authorList>
            <person name="Goeker M."/>
        </authorList>
    </citation>
    <scope>NUCLEOTIDE SEQUENCE [LARGE SCALE GENOMIC DNA]</scope>
    <source>
        <strain evidence="6 7">DSM 43850</strain>
    </source>
</reference>
<dbReference type="RefSeq" id="WP_025357866.1">
    <property type="nucleotide sequence ID" value="NZ_BAAABQ010000001.1"/>
</dbReference>
<dbReference type="EMBL" id="JACJID010000001">
    <property type="protein sequence ID" value="MBA8924605.1"/>
    <property type="molecule type" value="Genomic_DNA"/>
</dbReference>
<dbReference type="PANTHER" id="PTHR43585:SF2">
    <property type="entry name" value="ATP-GRASP ENZYME FSQD"/>
    <property type="match status" value="1"/>
</dbReference>
<keyword evidence="2 4" id="KW-0547">Nucleotide-binding</keyword>
<keyword evidence="3 4" id="KW-0067">ATP-binding</keyword>
<evidence type="ECO:0000256" key="1">
    <source>
        <dbReference type="ARBA" id="ARBA00022598"/>
    </source>
</evidence>
<evidence type="ECO:0000256" key="3">
    <source>
        <dbReference type="ARBA" id="ARBA00022840"/>
    </source>
</evidence>
<keyword evidence="7" id="KW-1185">Reference proteome</keyword>
<keyword evidence="1" id="KW-0436">Ligase</keyword>
<dbReference type="PANTHER" id="PTHR43585">
    <property type="entry name" value="FUMIPYRROLE BIOSYNTHESIS PROTEIN C"/>
    <property type="match status" value="1"/>
</dbReference>
<organism evidence="6 7">
    <name type="scientific">Kutzneria viridogrisea</name>
    <dbReference type="NCBI Taxonomy" id="47990"/>
    <lineage>
        <taxon>Bacteria</taxon>
        <taxon>Bacillati</taxon>
        <taxon>Actinomycetota</taxon>
        <taxon>Actinomycetes</taxon>
        <taxon>Pseudonocardiales</taxon>
        <taxon>Pseudonocardiaceae</taxon>
        <taxon>Kutzneria</taxon>
    </lineage>
</organism>
<name>A0ABR6BCK3_9PSEU</name>
<dbReference type="InterPro" id="IPR011761">
    <property type="entry name" value="ATP-grasp"/>
</dbReference>
<proteinExistence type="predicted"/>
<dbReference type="Gene3D" id="3.30.470.20">
    <property type="entry name" value="ATP-grasp fold, B domain"/>
    <property type="match status" value="1"/>
</dbReference>
<accession>A0ABR6BCK3</accession>
<dbReference type="InterPro" id="IPR013815">
    <property type="entry name" value="ATP_grasp_subdomain_1"/>
</dbReference>
<comment type="caution">
    <text evidence="6">The sequence shown here is derived from an EMBL/GenBank/DDBJ whole genome shotgun (WGS) entry which is preliminary data.</text>
</comment>
<dbReference type="Gene3D" id="3.30.1490.20">
    <property type="entry name" value="ATP-grasp fold, A domain"/>
    <property type="match status" value="1"/>
</dbReference>
<dbReference type="PROSITE" id="PS50975">
    <property type="entry name" value="ATP_GRASP"/>
    <property type="match status" value="1"/>
</dbReference>
<feature type="domain" description="ATP-grasp" evidence="5">
    <location>
        <begin position="101"/>
        <end position="291"/>
    </location>
</feature>
<gene>
    <name evidence="6" type="ORF">BC739_001802</name>
</gene>
<evidence type="ECO:0000256" key="4">
    <source>
        <dbReference type="PROSITE-ProRule" id="PRU00409"/>
    </source>
</evidence>